<dbReference type="InterPro" id="IPR010684">
    <property type="entry name" value="RNA_pol_II_trans_fac_SIII_A"/>
</dbReference>
<dbReference type="GO" id="GO:0098609">
    <property type="term" value="P:cell-cell adhesion"/>
    <property type="evidence" value="ECO:0007669"/>
    <property type="project" value="TreeGrafter"/>
</dbReference>
<feature type="region of interest" description="Disordered" evidence="3">
    <location>
        <begin position="169"/>
        <end position="204"/>
    </location>
</feature>
<dbReference type="GO" id="GO:0045211">
    <property type="term" value="C:postsynaptic membrane"/>
    <property type="evidence" value="ECO:0007669"/>
    <property type="project" value="TreeGrafter"/>
</dbReference>
<dbReference type="InterPro" id="IPR001478">
    <property type="entry name" value="PDZ"/>
</dbReference>
<keyword evidence="1" id="KW-0433">Leucine-rich repeat</keyword>
<dbReference type="SMART" id="SM00364">
    <property type="entry name" value="LRR_BAC"/>
    <property type="match status" value="10"/>
</dbReference>
<dbReference type="EMBL" id="SWLE01000005">
    <property type="protein sequence ID" value="TNN00072.1"/>
    <property type="molecule type" value="Genomic_DNA"/>
</dbReference>
<dbReference type="SUPFAM" id="SSF50156">
    <property type="entry name" value="PDZ domain-like"/>
    <property type="match status" value="1"/>
</dbReference>
<dbReference type="PANTHER" id="PTHR23119">
    <property type="entry name" value="DISCS LARGE"/>
    <property type="match status" value="1"/>
</dbReference>
<dbReference type="SMART" id="SM00228">
    <property type="entry name" value="PDZ"/>
    <property type="match status" value="1"/>
</dbReference>
<dbReference type="GO" id="GO:0005912">
    <property type="term" value="C:adherens junction"/>
    <property type="evidence" value="ECO:0007669"/>
    <property type="project" value="TreeGrafter"/>
</dbReference>
<dbReference type="PROSITE" id="PS51450">
    <property type="entry name" value="LRR"/>
    <property type="match status" value="2"/>
</dbReference>
<dbReference type="PANTHER" id="PTHR23119:SF58">
    <property type="entry name" value="LEUCINE RICH REPEAT CONTAINING 1"/>
    <property type="match status" value="1"/>
</dbReference>
<dbReference type="GO" id="GO:0006368">
    <property type="term" value="P:transcription elongation by RNA polymerase II"/>
    <property type="evidence" value="ECO:0007669"/>
    <property type="project" value="InterPro"/>
</dbReference>
<dbReference type="SUPFAM" id="SSF52058">
    <property type="entry name" value="L domain-like"/>
    <property type="match status" value="2"/>
</dbReference>
<keyword evidence="6" id="KW-1185">Reference proteome</keyword>
<dbReference type="GO" id="GO:0098887">
    <property type="term" value="P:neurotransmitter receptor transport, endosome to postsynaptic membrane"/>
    <property type="evidence" value="ECO:0007669"/>
    <property type="project" value="TreeGrafter"/>
</dbReference>
<accession>A0A4Z2C795</accession>
<feature type="region of interest" description="Disordered" evidence="3">
    <location>
        <begin position="894"/>
        <end position="920"/>
    </location>
</feature>
<dbReference type="GO" id="GO:0045197">
    <property type="term" value="P:establishment or maintenance of epithelial cell apical/basal polarity"/>
    <property type="evidence" value="ECO:0007669"/>
    <property type="project" value="TreeGrafter"/>
</dbReference>
<reference evidence="5 6" key="1">
    <citation type="submission" date="2019-04" db="EMBL/GenBank/DDBJ databases">
        <title>The sequence and de novo assembly of Takifugu bimaculatus genome using PacBio and Hi-C technologies.</title>
        <authorList>
            <person name="Xu P."/>
            <person name="Liu B."/>
            <person name="Zhou Z."/>
        </authorList>
    </citation>
    <scope>NUCLEOTIDE SEQUENCE [LARGE SCALE GENOMIC DNA]</scope>
    <source>
        <strain evidence="5">TB-2018</strain>
        <tissue evidence="5">Muscle</tissue>
    </source>
</reference>
<dbReference type="InterPro" id="IPR001611">
    <property type="entry name" value="Leu-rich_rpt"/>
</dbReference>
<name>A0A4Z2C795_9TELE</name>
<dbReference type="Pfam" id="PF00595">
    <property type="entry name" value="PDZ"/>
    <property type="match status" value="1"/>
</dbReference>
<dbReference type="AlphaFoldDB" id="A0A4Z2C795"/>
<feature type="compositionally biased region" description="Polar residues" evidence="3">
    <location>
        <begin position="908"/>
        <end position="917"/>
    </location>
</feature>
<dbReference type="GO" id="GO:0019901">
    <property type="term" value="F:protein kinase binding"/>
    <property type="evidence" value="ECO:0007669"/>
    <property type="project" value="TreeGrafter"/>
</dbReference>
<dbReference type="FunFam" id="3.80.10.10:FF:000036">
    <property type="entry name" value="protein scribble homolog isoform X1"/>
    <property type="match status" value="1"/>
</dbReference>
<feature type="domain" description="PDZ" evidence="4">
    <location>
        <begin position="800"/>
        <end position="889"/>
    </location>
</feature>
<dbReference type="FunFam" id="3.80.10.10:FF:000423">
    <property type="entry name" value="Leucine rich repeat containing 1"/>
    <property type="match status" value="1"/>
</dbReference>
<comment type="caution">
    <text evidence="5">The sequence shown here is derived from an EMBL/GenBank/DDBJ whole genome shotgun (WGS) entry which is preliminary data.</text>
</comment>
<dbReference type="Gene3D" id="6.10.250.3180">
    <property type="match status" value="1"/>
</dbReference>
<dbReference type="GO" id="GO:0016323">
    <property type="term" value="C:basolateral plasma membrane"/>
    <property type="evidence" value="ECO:0007669"/>
    <property type="project" value="TreeGrafter"/>
</dbReference>
<evidence type="ECO:0000313" key="5">
    <source>
        <dbReference type="EMBL" id="TNN00072.1"/>
    </source>
</evidence>
<sequence length="944" mass="105179">MQVYSGAKTIFLPSMMSLHQQCIRTLQNNINLLYETGGVPFEILEPVLERCTPEQLLRIEEYNPVYVGVTDHLWGKHCERDFKDAKLQEYESWREMYMRLSEEREVKLQRLTKSIVSAHSNKPKGRQVKMAFIHTAAKPPRNVRIQQELHGTAVQPPPQLGPCVKVPDNRPRQSCFEQSGRTSTITAGTGSTQDPRKKTRASSAPSPVMFHCIPLWRCNRHVEVVDKRHCSLLYVPDEIYRYERSLEELLLDANQLRDLPKQFFQLVKLRKLGLSDNEIQRLPPEIANFVQLVELDVSRNDIMEIPESISYCTALQVADFSGNPLTRLPETFPELRNLTCLSINDISLQVLPENIGNLTNLVSLELRENLLTFLPESLSMLHRLEELDLGNNELYSLPDSIGHLVGLKDLWLDGNQLNEIPAEMGSMKSLLCVDVSENKIQRLPEELGGLLSLADLLVSQNLIDALPESIGKLKKLSILKADQNRLTYLPESIGNCESLTELVLTENRIQSLPRSIGKLKRLSNFNCDRNQLTSLPKEIGGCQALNVFCVRENRLMRIPSELSQATELHVLDVSGNRLPNLPISLITLRLKALWLSVNQSQPLLTFQTDVDHETGEKVLTCVLLPQQPSDDTDVSESLARCGAVESLVNDTADDPWDSKAVNRHSAIHFLDDDYDEDDEKGTLLRRATPHPGELKTMKKAAENLRNDLNAAKSLDSNKNEQCMNVHVSRPTRPTLHVQHAKVHSVEPLILTDPTKSGSSLTSAGWQTKSSPQAQLFPASNHSCARYSGAEKDAGEIEQLKLQIKLSAQRGSLGLSIAGGKGSLPYKNHDEGIFISRVIKGGASEKAGIHVGDRLVEVNGLDMQGATHHEAVGALRNAGSCIRMTVLRDRLPPREVNLSVGPWDERDATGQQPSNPEGQTAKAALMEGREGCLSKSIEAVVCNGN</sequence>
<gene>
    <name evidence="5" type="ORF">fugu_013104</name>
</gene>
<evidence type="ECO:0000256" key="1">
    <source>
        <dbReference type="ARBA" id="ARBA00022614"/>
    </source>
</evidence>
<dbReference type="Gene3D" id="2.30.42.10">
    <property type="match status" value="1"/>
</dbReference>
<dbReference type="InterPro" id="IPR036034">
    <property type="entry name" value="PDZ_sf"/>
</dbReference>
<evidence type="ECO:0000256" key="3">
    <source>
        <dbReference type="SAM" id="MobiDB-lite"/>
    </source>
</evidence>
<dbReference type="Pfam" id="PF06881">
    <property type="entry name" value="Elongin_A"/>
    <property type="match status" value="1"/>
</dbReference>
<proteinExistence type="predicted"/>
<dbReference type="Gene3D" id="3.80.10.10">
    <property type="entry name" value="Ribonuclease Inhibitor"/>
    <property type="match status" value="2"/>
</dbReference>
<feature type="compositionally biased region" description="Polar residues" evidence="3">
    <location>
        <begin position="175"/>
        <end position="193"/>
    </location>
</feature>
<evidence type="ECO:0000259" key="4">
    <source>
        <dbReference type="PROSITE" id="PS50106"/>
    </source>
</evidence>
<dbReference type="InterPro" id="IPR055414">
    <property type="entry name" value="LRR_R13L4/SHOC2-like"/>
</dbReference>
<evidence type="ECO:0000256" key="2">
    <source>
        <dbReference type="ARBA" id="ARBA00022737"/>
    </source>
</evidence>
<dbReference type="SMART" id="SM00369">
    <property type="entry name" value="LRR_TYP"/>
    <property type="match status" value="11"/>
</dbReference>
<dbReference type="GO" id="GO:0014069">
    <property type="term" value="C:postsynaptic density"/>
    <property type="evidence" value="ECO:0007669"/>
    <property type="project" value="TreeGrafter"/>
</dbReference>
<keyword evidence="2" id="KW-0677">Repeat</keyword>
<dbReference type="Pfam" id="PF13855">
    <property type="entry name" value="LRR_8"/>
    <property type="match status" value="2"/>
</dbReference>
<organism evidence="5 6">
    <name type="scientific">Takifugu bimaculatus</name>
    <dbReference type="NCBI Taxonomy" id="433685"/>
    <lineage>
        <taxon>Eukaryota</taxon>
        <taxon>Metazoa</taxon>
        <taxon>Chordata</taxon>
        <taxon>Craniata</taxon>
        <taxon>Vertebrata</taxon>
        <taxon>Euteleostomi</taxon>
        <taxon>Actinopterygii</taxon>
        <taxon>Neopterygii</taxon>
        <taxon>Teleostei</taxon>
        <taxon>Neoteleostei</taxon>
        <taxon>Acanthomorphata</taxon>
        <taxon>Eupercaria</taxon>
        <taxon>Tetraodontiformes</taxon>
        <taxon>Tetradontoidea</taxon>
        <taxon>Tetraodontidae</taxon>
        <taxon>Takifugu</taxon>
    </lineage>
</organism>
<dbReference type="InterPro" id="IPR050614">
    <property type="entry name" value="Synaptic_Scaffolding_LAP-MAGUK"/>
</dbReference>
<dbReference type="InterPro" id="IPR003591">
    <property type="entry name" value="Leu-rich_rpt_typical-subtyp"/>
</dbReference>
<dbReference type="GO" id="GO:0098968">
    <property type="term" value="P:neurotransmitter receptor transport postsynaptic membrane to endosome"/>
    <property type="evidence" value="ECO:0007669"/>
    <property type="project" value="TreeGrafter"/>
</dbReference>
<dbReference type="Pfam" id="PF23598">
    <property type="entry name" value="LRR_14"/>
    <property type="match status" value="1"/>
</dbReference>
<dbReference type="CDD" id="cd06704">
    <property type="entry name" value="PDZ1_Scribble-like"/>
    <property type="match status" value="1"/>
</dbReference>
<dbReference type="Proteomes" id="UP000516260">
    <property type="component" value="Chromosome 13"/>
</dbReference>
<evidence type="ECO:0000313" key="6">
    <source>
        <dbReference type="Proteomes" id="UP000516260"/>
    </source>
</evidence>
<dbReference type="GO" id="GO:0043113">
    <property type="term" value="P:receptor clustering"/>
    <property type="evidence" value="ECO:0007669"/>
    <property type="project" value="TreeGrafter"/>
</dbReference>
<dbReference type="PROSITE" id="PS50106">
    <property type="entry name" value="PDZ"/>
    <property type="match status" value="1"/>
</dbReference>
<dbReference type="InterPro" id="IPR032675">
    <property type="entry name" value="LRR_dom_sf"/>
</dbReference>
<protein>
    <recommendedName>
        <fullName evidence="4">PDZ domain-containing protein</fullName>
    </recommendedName>
</protein>
<dbReference type="GO" id="GO:0070449">
    <property type="term" value="C:elongin complex"/>
    <property type="evidence" value="ECO:0007669"/>
    <property type="project" value="InterPro"/>
</dbReference>